<comment type="caution">
    <text evidence="2">The sequence shown here is derived from an EMBL/GenBank/DDBJ whole genome shotgun (WGS) entry which is preliminary data.</text>
</comment>
<dbReference type="RefSeq" id="WP_398660596.1">
    <property type="nucleotide sequence ID" value="NZ_JBITDC010000019.1"/>
</dbReference>
<keyword evidence="1" id="KW-0472">Membrane</keyword>
<dbReference type="EMBL" id="JBITDC010000019">
    <property type="protein sequence ID" value="MFI5680147.1"/>
    <property type="molecule type" value="Genomic_DNA"/>
</dbReference>
<proteinExistence type="predicted"/>
<name>A0ABW7YE63_STRCE</name>
<sequence>MSTGHVTFLQLAMTWIVPGALAVSSYVHARLRMPITSVVQGLFFVIGTTLAIGQTNMLLSLT</sequence>
<reference evidence="2 3" key="1">
    <citation type="submission" date="2024-10" db="EMBL/GenBank/DDBJ databases">
        <title>The Natural Products Discovery Center: Release of the First 8490 Sequenced Strains for Exploring Actinobacteria Biosynthetic Diversity.</title>
        <authorList>
            <person name="Kalkreuter E."/>
            <person name="Kautsar S.A."/>
            <person name="Yang D."/>
            <person name="Bader C.D."/>
            <person name="Teijaro C.N."/>
            <person name="Fluegel L."/>
            <person name="Davis C.M."/>
            <person name="Simpson J.R."/>
            <person name="Lauterbach L."/>
            <person name="Steele A.D."/>
            <person name="Gui C."/>
            <person name="Meng S."/>
            <person name="Li G."/>
            <person name="Viehrig K."/>
            <person name="Ye F."/>
            <person name="Su P."/>
            <person name="Kiefer A.F."/>
            <person name="Nichols A."/>
            <person name="Cepeda A.J."/>
            <person name="Yan W."/>
            <person name="Fan B."/>
            <person name="Jiang Y."/>
            <person name="Adhikari A."/>
            <person name="Zheng C.-J."/>
            <person name="Schuster L."/>
            <person name="Cowan T.M."/>
            <person name="Smanski M.J."/>
            <person name="Chevrette M.G."/>
            <person name="De Carvalho L.P.S."/>
            <person name="Shen B."/>
        </authorList>
    </citation>
    <scope>NUCLEOTIDE SEQUENCE [LARGE SCALE GENOMIC DNA]</scope>
    <source>
        <strain evidence="2 3">NPDC051599</strain>
    </source>
</reference>
<feature type="transmembrane region" description="Helical" evidence="1">
    <location>
        <begin position="38"/>
        <end position="59"/>
    </location>
</feature>
<evidence type="ECO:0000256" key="1">
    <source>
        <dbReference type="SAM" id="Phobius"/>
    </source>
</evidence>
<protein>
    <submittedName>
        <fullName evidence="2">Uncharacterized protein</fullName>
    </submittedName>
</protein>
<keyword evidence="1" id="KW-0812">Transmembrane</keyword>
<evidence type="ECO:0000313" key="2">
    <source>
        <dbReference type="EMBL" id="MFI5680147.1"/>
    </source>
</evidence>
<dbReference type="Proteomes" id="UP001612415">
    <property type="component" value="Unassembled WGS sequence"/>
</dbReference>
<accession>A0ABW7YE63</accession>
<keyword evidence="1" id="KW-1133">Transmembrane helix</keyword>
<organism evidence="2 3">
    <name type="scientific">Streptomyces cellulosae</name>
    <dbReference type="NCBI Taxonomy" id="1968"/>
    <lineage>
        <taxon>Bacteria</taxon>
        <taxon>Bacillati</taxon>
        <taxon>Actinomycetota</taxon>
        <taxon>Actinomycetes</taxon>
        <taxon>Kitasatosporales</taxon>
        <taxon>Streptomycetaceae</taxon>
        <taxon>Streptomyces</taxon>
    </lineage>
</organism>
<gene>
    <name evidence="2" type="ORF">ACIA8P_36960</name>
</gene>
<evidence type="ECO:0000313" key="3">
    <source>
        <dbReference type="Proteomes" id="UP001612415"/>
    </source>
</evidence>
<keyword evidence="3" id="KW-1185">Reference proteome</keyword>